<gene>
    <name evidence="1" type="ORF">BJ138DRAFT_1010744</name>
</gene>
<proteinExistence type="predicted"/>
<comment type="caution">
    <text evidence="1">The sequence shown here is derived from an EMBL/GenBank/DDBJ whole genome shotgun (WGS) entry which is preliminary data.</text>
</comment>
<sequence>MLLRSFGQTVEHCAQTLFLFTKADITTTVVPITLFATVAAPVCNIKHALHAIGWIWLHLLQFDVANQVVNPDEDKANKSTRPLPAGRITLRNAIYLRWALIPICLVASATYSIQTFGASMAVAGLTIWYNELEAHSHWSSKNVMTAVGFASFELGGTLVAGCDRSRLESTGALAIALSTCVFITTLHAQDFKDEEGDRLIGRKTLPIVFPSLSRASIMIGLPLWSICLSLVWGMDWLSTFVFVAFALLVGSRFATCTTVQGYRVSCKLYSLWFSLVHLLPGYWRYYHEAQSCIISQ</sequence>
<organism evidence="1 2">
    <name type="scientific">Hygrophoropsis aurantiaca</name>
    <dbReference type="NCBI Taxonomy" id="72124"/>
    <lineage>
        <taxon>Eukaryota</taxon>
        <taxon>Fungi</taxon>
        <taxon>Dikarya</taxon>
        <taxon>Basidiomycota</taxon>
        <taxon>Agaricomycotina</taxon>
        <taxon>Agaricomycetes</taxon>
        <taxon>Agaricomycetidae</taxon>
        <taxon>Boletales</taxon>
        <taxon>Coniophorineae</taxon>
        <taxon>Hygrophoropsidaceae</taxon>
        <taxon>Hygrophoropsis</taxon>
    </lineage>
</organism>
<reference evidence="1" key="1">
    <citation type="journal article" date="2021" name="New Phytol.">
        <title>Evolutionary innovations through gain and loss of genes in the ectomycorrhizal Boletales.</title>
        <authorList>
            <person name="Wu G."/>
            <person name="Miyauchi S."/>
            <person name="Morin E."/>
            <person name="Kuo A."/>
            <person name="Drula E."/>
            <person name="Varga T."/>
            <person name="Kohler A."/>
            <person name="Feng B."/>
            <person name="Cao Y."/>
            <person name="Lipzen A."/>
            <person name="Daum C."/>
            <person name="Hundley H."/>
            <person name="Pangilinan J."/>
            <person name="Johnson J."/>
            <person name="Barry K."/>
            <person name="LaButti K."/>
            <person name="Ng V."/>
            <person name="Ahrendt S."/>
            <person name="Min B."/>
            <person name="Choi I.G."/>
            <person name="Park H."/>
            <person name="Plett J.M."/>
            <person name="Magnuson J."/>
            <person name="Spatafora J.W."/>
            <person name="Nagy L.G."/>
            <person name="Henrissat B."/>
            <person name="Grigoriev I.V."/>
            <person name="Yang Z.L."/>
            <person name="Xu J."/>
            <person name="Martin F.M."/>
        </authorList>
    </citation>
    <scope>NUCLEOTIDE SEQUENCE</scope>
    <source>
        <strain evidence="1">ATCC 28755</strain>
    </source>
</reference>
<dbReference type="Proteomes" id="UP000790377">
    <property type="component" value="Unassembled WGS sequence"/>
</dbReference>
<name>A0ACB8A9S4_9AGAM</name>
<keyword evidence="2" id="KW-1185">Reference proteome</keyword>
<evidence type="ECO:0000313" key="1">
    <source>
        <dbReference type="EMBL" id="KAH7909467.1"/>
    </source>
</evidence>
<evidence type="ECO:0000313" key="2">
    <source>
        <dbReference type="Proteomes" id="UP000790377"/>
    </source>
</evidence>
<accession>A0ACB8A9S4</accession>
<dbReference type="EMBL" id="MU267758">
    <property type="protein sequence ID" value="KAH7909467.1"/>
    <property type="molecule type" value="Genomic_DNA"/>
</dbReference>
<protein>
    <submittedName>
        <fullName evidence="1">UbiA prenyltransferase family-domain-containing protein</fullName>
    </submittedName>
</protein>